<dbReference type="PANTHER" id="PTHR43539:SF78">
    <property type="entry name" value="FLAVIN-CONTAINING MONOOXYGENASE"/>
    <property type="match status" value="1"/>
</dbReference>
<reference evidence="4" key="1">
    <citation type="submission" date="2016-10" db="EMBL/GenBank/DDBJ databases">
        <authorList>
            <person name="Varghese N."/>
            <person name="Submissions S."/>
        </authorList>
    </citation>
    <scope>NUCLEOTIDE SEQUENCE [LARGE SCALE GENOMIC DNA]</scope>
    <source>
        <strain evidence="4">DSM 100420</strain>
    </source>
</reference>
<dbReference type="InterPro" id="IPR050982">
    <property type="entry name" value="Auxin_biosynth/cation_transpt"/>
</dbReference>
<dbReference type="InterPro" id="IPR036188">
    <property type="entry name" value="FAD/NAD-bd_sf"/>
</dbReference>
<keyword evidence="1" id="KW-0560">Oxidoreductase</keyword>
<evidence type="ECO:0000313" key="3">
    <source>
        <dbReference type="EMBL" id="SDZ58129.1"/>
    </source>
</evidence>
<sequence length="444" mass="48637">MKTNYSERAIVIGAGLSGLAAAQALQARGIHVTILEASRRVADPWRARHPQLRLNIHRHFAGLPGKPMTREDGTFVRRDTVVSYLETYASQLRHKIRFSTSVKGLSRDGDVWRVQTAWGEYVAGHVVIATGRDRIPTIPVWPGMDGFGGKIVHAADFGDVAQYEGRKVLVIGAGNSGTDVLNHLARIEPAKVWVSVRHGPAILPTRILGFPLHRLAKLFTRVPKWSLDPSFAALQWLAFGNLRRFGLRSHPMGGGSRMHREGVTFALDDGFVAALKAGRFEAVAETVGFDDYRVELADGRRVGPDIVICATGYRSGLEQLFGDFDVLDQNGHPRHPMGQADPDHPGLWFSGFTPGFTGYFHAAGVTADRIARQIERSQAARSMNEQRHLDRDLTSLSGLQDHELMDMGLSRSELTPEGLSNAGARRSRQSGTVTSPFASTGASQ</sequence>
<name>A0A1H3U978_9RHOB</name>
<organism evidence="3 4">
    <name type="scientific">Jannaschia faecimaris</name>
    <dbReference type="NCBI Taxonomy" id="1244108"/>
    <lineage>
        <taxon>Bacteria</taxon>
        <taxon>Pseudomonadati</taxon>
        <taxon>Pseudomonadota</taxon>
        <taxon>Alphaproteobacteria</taxon>
        <taxon>Rhodobacterales</taxon>
        <taxon>Roseobacteraceae</taxon>
        <taxon>Jannaschia</taxon>
    </lineage>
</organism>
<dbReference type="RefSeq" id="WP_092647798.1">
    <property type="nucleotide sequence ID" value="NZ_FNPX01000025.1"/>
</dbReference>
<evidence type="ECO:0000256" key="2">
    <source>
        <dbReference type="SAM" id="MobiDB-lite"/>
    </source>
</evidence>
<keyword evidence="4" id="KW-1185">Reference proteome</keyword>
<evidence type="ECO:0000256" key="1">
    <source>
        <dbReference type="ARBA" id="ARBA00023002"/>
    </source>
</evidence>
<protein>
    <submittedName>
        <fullName evidence="3">Predicted flavoprotein CzcO associated with the cation diffusion facilitator CzcD</fullName>
    </submittedName>
</protein>
<feature type="compositionally biased region" description="Polar residues" evidence="2">
    <location>
        <begin position="429"/>
        <end position="444"/>
    </location>
</feature>
<dbReference type="SUPFAM" id="SSF51905">
    <property type="entry name" value="FAD/NAD(P)-binding domain"/>
    <property type="match status" value="2"/>
</dbReference>
<dbReference type="PANTHER" id="PTHR43539">
    <property type="entry name" value="FLAVIN-BINDING MONOOXYGENASE-LIKE PROTEIN (AFU_ORTHOLOGUE AFUA_4G09220)"/>
    <property type="match status" value="1"/>
</dbReference>
<proteinExistence type="predicted"/>
<dbReference type="PRINTS" id="PR00469">
    <property type="entry name" value="PNDRDTASEII"/>
</dbReference>
<dbReference type="EMBL" id="FNPX01000025">
    <property type="protein sequence ID" value="SDZ58129.1"/>
    <property type="molecule type" value="Genomic_DNA"/>
</dbReference>
<dbReference type="OrthoDB" id="9808049at2"/>
<accession>A0A1H3U978</accession>
<dbReference type="GO" id="GO:0050660">
    <property type="term" value="F:flavin adenine dinucleotide binding"/>
    <property type="evidence" value="ECO:0007669"/>
    <property type="project" value="TreeGrafter"/>
</dbReference>
<feature type="region of interest" description="Disordered" evidence="2">
    <location>
        <begin position="413"/>
        <end position="444"/>
    </location>
</feature>
<dbReference type="GO" id="GO:0004497">
    <property type="term" value="F:monooxygenase activity"/>
    <property type="evidence" value="ECO:0007669"/>
    <property type="project" value="TreeGrafter"/>
</dbReference>
<dbReference type="Gene3D" id="3.50.50.60">
    <property type="entry name" value="FAD/NAD(P)-binding domain"/>
    <property type="match status" value="1"/>
</dbReference>
<dbReference type="Proteomes" id="UP000198914">
    <property type="component" value="Unassembled WGS sequence"/>
</dbReference>
<gene>
    <name evidence="3" type="ORF">SAMN05444004_1254</name>
</gene>
<evidence type="ECO:0000313" key="4">
    <source>
        <dbReference type="Proteomes" id="UP000198914"/>
    </source>
</evidence>
<dbReference type="Pfam" id="PF13738">
    <property type="entry name" value="Pyr_redox_3"/>
    <property type="match status" value="1"/>
</dbReference>
<dbReference type="AlphaFoldDB" id="A0A1H3U978"/>
<dbReference type="STRING" id="1244108.SAMN05444004_1254"/>